<keyword evidence="2" id="KW-1185">Reference proteome</keyword>
<reference evidence="1" key="1">
    <citation type="submission" date="2022-06" db="EMBL/GenBank/DDBJ databases">
        <title>Aquibacillus sp. a new bacterium isolated from soil saline samples.</title>
        <authorList>
            <person name="Galisteo C."/>
            <person name="De La Haba R."/>
            <person name="Sanchez-Porro C."/>
            <person name="Ventosa A."/>
        </authorList>
    </citation>
    <scope>NUCLEOTIDE SEQUENCE</scope>
    <source>
        <strain evidence="1">3ASR75-11</strain>
    </source>
</reference>
<comment type="caution">
    <text evidence="1">The sequence shown here is derived from an EMBL/GenBank/DDBJ whole genome shotgun (WGS) entry which is preliminary data.</text>
</comment>
<dbReference type="RefSeq" id="WP_272436402.1">
    <property type="nucleotide sequence ID" value="NZ_JAMQKB010000007.1"/>
</dbReference>
<evidence type="ECO:0000313" key="2">
    <source>
        <dbReference type="Proteomes" id="UP001145050"/>
    </source>
</evidence>
<evidence type="ECO:0000313" key="1">
    <source>
        <dbReference type="EMBL" id="MDC3424598.1"/>
    </source>
</evidence>
<dbReference type="EMBL" id="JAMQKB010000007">
    <property type="protein sequence ID" value="MDC3424598.1"/>
    <property type="molecule type" value="Genomic_DNA"/>
</dbReference>
<gene>
    <name evidence="1" type="ORF">NC797_08755</name>
</gene>
<sequence>MGVYVLMDILPNKIGKEEWESVYEESLELIKAYPFMDSTVDYETYRVPWKYVHRPTEEEMEFGYKDFYLGWHVFGDYETMLSAESFGLFRNIEAYRKDITVKDGSDDILAELINLEVFYDEKNHHIPVGTANVFDGKTQGFPYHIYILAIACLVESRFPKHAVVRGDVSIGQMKKAIDWANTILKKPIQLTERTNNEKFLQRIIDIVQDDRTALRSFMSLTMHKKDFTLGNLVREKFSQDVINAYYTDLFRQYDVNMMGFHNTLRGFFNLGFSIEKACEICVLNLNGCCFDAKDFAETVLSMRWSDEKGSYADGEIPLTYNETHSDVPETVYSQFGKTMLIAAGLQEKMKSELSYEDVGNILHSKLGHKVEIEPMLVNEQDNDDSDDDSFSQLFSRLKGEVSREINEPSENTISDLNNLILWKKGDTIHPTLEHGISHLKDFVTKFIKNNDDLLHQFQEYTDYEKIQKLIQLNRFFYIRKETWEFYIENINDTNMINAILGILSVKAEEVSINKLCKAIVNNVDLLKKYIL</sequence>
<name>A0A9X4ANJ4_9BACI</name>
<dbReference type="AlphaFoldDB" id="A0A9X4ANJ4"/>
<proteinExistence type="predicted"/>
<accession>A0A9X4ANJ4</accession>
<organism evidence="1 2">
    <name type="scientific">Terrihalobacillus insolitus</name>
    <dbReference type="NCBI Taxonomy" id="2950438"/>
    <lineage>
        <taxon>Bacteria</taxon>
        <taxon>Bacillati</taxon>
        <taxon>Bacillota</taxon>
        <taxon>Bacilli</taxon>
        <taxon>Bacillales</taxon>
        <taxon>Bacillaceae</taxon>
        <taxon>Terrihalobacillus</taxon>
    </lineage>
</organism>
<protein>
    <submittedName>
        <fullName evidence="1">Uncharacterized protein</fullName>
    </submittedName>
</protein>
<dbReference type="Proteomes" id="UP001145050">
    <property type="component" value="Unassembled WGS sequence"/>
</dbReference>